<evidence type="ECO:0000259" key="10">
    <source>
        <dbReference type="Pfam" id="PF21895"/>
    </source>
</evidence>
<dbReference type="EMBL" id="HBHY01010417">
    <property type="protein sequence ID" value="CAE0138076.1"/>
    <property type="molecule type" value="Transcribed_RNA"/>
</dbReference>
<evidence type="ECO:0000256" key="3">
    <source>
        <dbReference type="ARBA" id="ARBA00006743"/>
    </source>
</evidence>
<dbReference type="InterPro" id="IPR053806">
    <property type="entry name" value="MTHFR_C"/>
</dbReference>
<keyword evidence="7" id="KW-0560">Oxidoreductase</keyword>
<dbReference type="CDD" id="cd00537">
    <property type="entry name" value="MTHFR"/>
    <property type="match status" value="1"/>
</dbReference>
<keyword evidence="5" id="KW-0274">FAD</keyword>
<dbReference type="UniPathway" id="UPA00193"/>
<comment type="pathway">
    <text evidence="2 8">One-carbon metabolism; tetrahydrofolate interconversion.</text>
</comment>
<name>A0A7S3BL71_9VIRI</name>
<dbReference type="NCBIfam" id="TIGR00677">
    <property type="entry name" value="fadh2_euk"/>
    <property type="match status" value="1"/>
</dbReference>
<keyword evidence="6" id="KW-0521">NADP</keyword>
<gene>
    <name evidence="11" type="ORF">PSIN1315_LOCUS6729</name>
</gene>
<evidence type="ECO:0000256" key="8">
    <source>
        <dbReference type="RuleBase" id="RU004254"/>
    </source>
</evidence>
<evidence type="ECO:0000256" key="9">
    <source>
        <dbReference type="SAM" id="MobiDB-lite"/>
    </source>
</evidence>
<dbReference type="GO" id="GO:0071949">
    <property type="term" value="F:FAD binding"/>
    <property type="evidence" value="ECO:0007669"/>
    <property type="project" value="TreeGrafter"/>
</dbReference>
<dbReference type="GO" id="GO:0009086">
    <property type="term" value="P:methionine biosynthetic process"/>
    <property type="evidence" value="ECO:0007669"/>
    <property type="project" value="TreeGrafter"/>
</dbReference>
<evidence type="ECO:0000256" key="5">
    <source>
        <dbReference type="ARBA" id="ARBA00022827"/>
    </source>
</evidence>
<keyword evidence="4" id="KW-0285">Flavoprotein</keyword>
<dbReference type="AlphaFoldDB" id="A0A7S3BL71"/>
<evidence type="ECO:0000256" key="6">
    <source>
        <dbReference type="ARBA" id="ARBA00022857"/>
    </source>
</evidence>
<dbReference type="Gene3D" id="3.20.20.220">
    <property type="match status" value="1"/>
</dbReference>
<dbReference type="GO" id="GO:0004489">
    <property type="term" value="F:methylenetetrahydrofolate reductase [NAD(P)H] activity"/>
    <property type="evidence" value="ECO:0007669"/>
    <property type="project" value="InterPro"/>
</dbReference>
<dbReference type="GO" id="GO:0035999">
    <property type="term" value="P:tetrahydrofolate interconversion"/>
    <property type="evidence" value="ECO:0007669"/>
    <property type="project" value="UniProtKB-UniPathway"/>
</dbReference>
<dbReference type="PANTHER" id="PTHR45754">
    <property type="entry name" value="METHYLENETETRAHYDROFOLATE REDUCTASE"/>
    <property type="match status" value="1"/>
</dbReference>
<dbReference type="InterPro" id="IPR029041">
    <property type="entry name" value="FAD-linked_oxidoreductase-like"/>
</dbReference>
<reference evidence="11" key="1">
    <citation type="submission" date="2021-01" db="EMBL/GenBank/DDBJ databases">
        <authorList>
            <person name="Corre E."/>
            <person name="Pelletier E."/>
            <person name="Niang G."/>
            <person name="Scheremetjew M."/>
            <person name="Finn R."/>
            <person name="Kale V."/>
            <person name="Holt S."/>
            <person name="Cochrane G."/>
            <person name="Meng A."/>
            <person name="Brown T."/>
            <person name="Cohen L."/>
        </authorList>
    </citation>
    <scope>NUCLEOTIDE SEQUENCE</scope>
    <source>
        <strain evidence="11">RCC927</strain>
    </source>
</reference>
<protein>
    <recommendedName>
        <fullName evidence="10">MTHFR SAM-binding regulatory domain-containing protein</fullName>
    </recommendedName>
</protein>
<dbReference type="Pfam" id="PF21895">
    <property type="entry name" value="MTHFR_C"/>
    <property type="match status" value="1"/>
</dbReference>
<dbReference type="SUPFAM" id="SSF51730">
    <property type="entry name" value="FAD-linked oxidoreductase"/>
    <property type="match status" value="1"/>
</dbReference>
<comment type="similarity">
    <text evidence="3">Belongs to the methylenetetrahydrofolate reductase family.</text>
</comment>
<evidence type="ECO:0000256" key="1">
    <source>
        <dbReference type="ARBA" id="ARBA00001974"/>
    </source>
</evidence>
<sequence length="591" mass="65420">MHVIDKIAEKKARGERWFSFEYFPPRTPEGVENVFERMDRMARVGPLFCDITWGAGGTTAELTLDMAARMQNEVCVETMMHLTCTNMKVEMIAHALKTAKEAGLTNILALRGDPPKGEDNWTAAVGGFSCGLDLIKYIKQEHGDYFGLACAGYPEAHPDAIGEGGVATAEAYSKDLAYLKQKCDAGAQVIVTQLFYDADVFLKFVDDCRAIGITAEILPGIMPIQTYGGFKRMTGFCKTRVPQSVLDTVEPIKDNDEAIKAYGIHLGYEMCKKILDAGKTQGLHMYSLNLERTAMGILQRLGLVDDRAPPRELPFRPPTNPKRSDESVRPLYWGNRPKSYLDRTKDWKAFPSAHWQHAGSFGEFKAGARRYKVDRKVAWGTPECEEDVAAVFAGFVRGDISALPWSESEGLAVESSAITARLVELNSKGFLTINSQPRVNGVDSATPGVGWGPSGGMVYQRAYLEFFCSKAKFETLKEHLVRHPSMSYMASDRSGELWETNCSGTNAVTWGIFPNCEVAQPTIADPDAFKVWKDEAFALWESDWAAIYGGSTCSREVITNIASSYVLVNIVDNNFVDGDIFSVFASLFYLP</sequence>
<dbReference type="Pfam" id="PF02219">
    <property type="entry name" value="MTHFR"/>
    <property type="match status" value="1"/>
</dbReference>
<proteinExistence type="inferred from homology"/>
<dbReference type="FunFam" id="3.20.20.220:FF:000002">
    <property type="entry name" value="Methylenetetrahydrofolate reductase"/>
    <property type="match status" value="1"/>
</dbReference>
<evidence type="ECO:0000256" key="7">
    <source>
        <dbReference type="ARBA" id="ARBA00023002"/>
    </source>
</evidence>
<evidence type="ECO:0000256" key="2">
    <source>
        <dbReference type="ARBA" id="ARBA00004777"/>
    </source>
</evidence>
<organism evidence="11">
    <name type="scientific">Prasinoderma singulare</name>
    <dbReference type="NCBI Taxonomy" id="676789"/>
    <lineage>
        <taxon>Eukaryota</taxon>
        <taxon>Viridiplantae</taxon>
        <taxon>Prasinodermophyta</taxon>
        <taxon>Prasinodermophyceae</taxon>
        <taxon>Prasinodermales</taxon>
        <taxon>Prasinodermaceae</taxon>
        <taxon>Prasinoderma</taxon>
    </lineage>
</organism>
<comment type="cofactor">
    <cofactor evidence="1">
        <name>FAD</name>
        <dbReference type="ChEBI" id="CHEBI:57692"/>
    </cofactor>
</comment>
<dbReference type="InterPro" id="IPR003171">
    <property type="entry name" value="Mehydrof_redctse-like"/>
</dbReference>
<dbReference type="GO" id="GO:0005829">
    <property type="term" value="C:cytosol"/>
    <property type="evidence" value="ECO:0007669"/>
    <property type="project" value="TreeGrafter"/>
</dbReference>
<accession>A0A7S3BL71</accession>
<dbReference type="InterPro" id="IPR004621">
    <property type="entry name" value="Fadh2_euk"/>
</dbReference>
<evidence type="ECO:0000313" key="11">
    <source>
        <dbReference type="EMBL" id="CAE0138076.1"/>
    </source>
</evidence>
<dbReference type="PANTHER" id="PTHR45754:SF3">
    <property type="entry name" value="METHYLENETETRAHYDROFOLATE REDUCTASE (NADPH)"/>
    <property type="match status" value="1"/>
</dbReference>
<feature type="domain" description="MTHFR SAM-binding regulatory" evidence="10">
    <location>
        <begin position="311"/>
        <end position="577"/>
    </location>
</feature>
<evidence type="ECO:0000256" key="4">
    <source>
        <dbReference type="ARBA" id="ARBA00022630"/>
    </source>
</evidence>
<feature type="region of interest" description="Disordered" evidence="9">
    <location>
        <begin position="309"/>
        <end position="329"/>
    </location>
</feature>